<dbReference type="RefSeq" id="XP_040779799.1">
    <property type="nucleotide sequence ID" value="XM_040923063.1"/>
</dbReference>
<evidence type="ECO:0000256" key="1">
    <source>
        <dbReference type="SAM" id="MobiDB-lite"/>
    </source>
</evidence>
<gene>
    <name evidence="2" type="ORF">M406DRAFT_355048</name>
</gene>
<dbReference type="EMBL" id="MU032345">
    <property type="protein sequence ID" value="KAF3768838.1"/>
    <property type="molecule type" value="Genomic_DNA"/>
</dbReference>
<organism evidence="2 3">
    <name type="scientific">Cryphonectria parasitica (strain ATCC 38755 / EP155)</name>
    <dbReference type="NCBI Taxonomy" id="660469"/>
    <lineage>
        <taxon>Eukaryota</taxon>
        <taxon>Fungi</taxon>
        <taxon>Dikarya</taxon>
        <taxon>Ascomycota</taxon>
        <taxon>Pezizomycotina</taxon>
        <taxon>Sordariomycetes</taxon>
        <taxon>Sordariomycetidae</taxon>
        <taxon>Diaporthales</taxon>
        <taxon>Cryphonectriaceae</taxon>
        <taxon>Cryphonectria-Endothia species complex</taxon>
        <taxon>Cryphonectria</taxon>
    </lineage>
</organism>
<feature type="region of interest" description="Disordered" evidence="1">
    <location>
        <begin position="26"/>
        <end position="53"/>
    </location>
</feature>
<reference evidence="2" key="1">
    <citation type="journal article" date="2020" name="Phytopathology">
        <title>Genome sequence of the chestnut blight fungus Cryphonectria parasitica EP155: A fundamental resource for an archetypical invasive plant pathogen.</title>
        <authorList>
            <person name="Crouch J.A."/>
            <person name="Dawe A."/>
            <person name="Aerts A."/>
            <person name="Barry K."/>
            <person name="Churchill A.C.L."/>
            <person name="Grimwood J."/>
            <person name="Hillman B."/>
            <person name="Milgroom M.G."/>
            <person name="Pangilinan J."/>
            <person name="Smith M."/>
            <person name="Salamov A."/>
            <person name="Schmutz J."/>
            <person name="Yadav J."/>
            <person name="Grigoriev I.V."/>
            <person name="Nuss D."/>
        </authorList>
    </citation>
    <scope>NUCLEOTIDE SEQUENCE</scope>
    <source>
        <strain evidence="2">EP155</strain>
    </source>
</reference>
<keyword evidence="3" id="KW-1185">Reference proteome</keyword>
<evidence type="ECO:0000313" key="2">
    <source>
        <dbReference type="EMBL" id="KAF3768838.1"/>
    </source>
</evidence>
<feature type="compositionally biased region" description="Polar residues" evidence="1">
    <location>
        <begin position="37"/>
        <end position="48"/>
    </location>
</feature>
<dbReference type="Proteomes" id="UP000803844">
    <property type="component" value="Unassembled WGS sequence"/>
</dbReference>
<feature type="region of interest" description="Disordered" evidence="1">
    <location>
        <begin position="91"/>
        <end position="110"/>
    </location>
</feature>
<name>A0A9P4Y8P2_CRYP1</name>
<dbReference type="GeneID" id="63840192"/>
<accession>A0A9P4Y8P2</accession>
<comment type="caution">
    <text evidence="2">The sequence shown here is derived from an EMBL/GenBank/DDBJ whole genome shotgun (WGS) entry which is preliminary data.</text>
</comment>
<sequence>MSLLLTCNGAREPVRKVDLNNIELNSHQSSRRKDSSWRTNKLSASDSGTPLVPVLMKSPQLASRPDAWEWEQNMERATRQSEMCVVESEVVSSGRRCTPDGEEEGDFPENGICITTEFRRWSAAAPMP</sequence>
<protein>
    <submittedName>
        <fullName evidence="2">Uncharacterized protein</fullName>
    </submittedName>
</protein>
<dbReference type="AlphaFoldDB" id="A0A9P4Y8P2"/>
<evidence type="ECO:0000313" key="3">
    <source>
        <dbReference type="Proteomes" id="UP000803844"/>
    </source>
</evidence>
<proteinExistence type="predicted"/>